<reference evidence="1 2" key="1">
    <citation type="submission" date="2018-07" db="EMBL/GenBank/DDBJ databases">
        <title>Microbacterium endoborsara sp. nov., a novel actinobacterium isolated from Borszczowia aralocaspica.</title>
        <authorList>
            <person name="An D."/>
        </authorList>
    </citation>
    <scope>NUCLEOTIDE SEQUENCE [LARGE SCALE GENOMIC DNA]</scope>
    <source>
        <strain evidence="1 2">C1.15228</strain>
    </source>
</reference>
<dbReference type="Proteomes" id="UP000253508">
    <property type="component" value="Unassembled WGS sequence"/>
</dbReference>
<proteinExistence type="predicted"/>
<dbReference type="OrthoDB" id="9342873at2"/>
<name>A0A367Y0G9_9MICO</name>
<comment type="caution">
    <text evidence="1">The sequence shown here is derived from an EMBL/GenBank/DDBJ whole genome shotgun (WGS) entry which is preliminary data.</text>
</comment>
<accession>A0A367Y0G9</accession>
<dbReference type="EMBL" id="QORO01000003">
    <property type="protein sequence ID" value="RCK58521.1"/>
    <property type="molecule type" value="Genomic_DNA"/>
</dbReference>
<evidence type="ECO:0000313" key="1">
    <source>
        <dbReference type="EMBL" id="RCK58521.1"/>
    </source>
</evidence>
<protein>
    <submittedName>
        <fullName evidence="1">Amino acid deaminase</fullName>
    </submittedName>
</protein>
<keyword evidence="2" id="KW-1185">Reference proteome</keyword>
<gene>
    <name evidence="1" type="ORF">DTO57_10190</name>
</gene>
<organism evidence="1 2">
    <name type="scientific">Microbacterium sorbitolivorans</name>
    <dbReference type="NCBI Taxonomy" id="1867410"/>
    <lineage>
        <taxon>Bacteria</taxon>
        <taxon>Bacillati</taxon>
        <taxon>Actinomycetota</taxon>
        <taxon>Actinomycetes</taxon>
        <taxon>Micrococcales</taxon>
        <taxon>Microbacteriaceae</taxon>
        <taxon>Microbacterium</taxon>
    </lineage>
</organism>
<sequence>MDTVLACVARDRADGLLERWSASTVIDENVGEAVVERDVFERIHSAGGVNARFPIGNAGLVHVYGYLFSTVVTPYGYKSDRWNDGVLATALGRPAGYFRLGDGDETPLARVLGSAEPLLLDPPASAHVAEWDADGARQRAVVTEGLLVSGLDEGAGMRLLTIFPVADAAAFTRDLSAEAPRLRWNAARAS</sequence>
<evidence type="ECO:0000313" key="2">
    <source>
        <dbReference type="Proteomes" id="UP000253508"/>
    </source>
</evidence>
<dbReference type="AlphaFoldDB" id="A0A367Y0G9"/>